<keyword evidence="5" id="KW-0010">Activator</keyword>
<organism evidence="11 12">
    <name type="scientific">Merluccius polli</name>
    <name type="common">Benguela hake</name>
    <name type="synonym">Merluccius cadenati</name>
    <dbReference type="NCBI Taxonomy" id="89951"/>
    <lineage>
        <taxon>Eukaryota</taxon>
        <taxon>Metazoa</taxon>
        <taxon>Chordata</taxon>
        <taxon>Craniata</taxon>
        <taxon>Vertebrata</taxon>
        <taxon>Euteleostomi</taxon>
        <taxon>Actinopterygii</taxon>
        <taxon>Neopterygii</taxon>
        <taxon>Teleostei</taxon>
        <taxon>Neoteleostei</taxon>
        <taxon>Acanthomorphata</taxon>
        <taxon>Zeiogadaria</taxon>
        <taxon>Gadariae</taxon>
        <taxon>Gadiformes</taxon>
        <taxon>Gadoidei</taxon>
        <taxon>Merlucciidae</taxon>
        <taxon>Merluccius</taxon>
    </lineage>
</organism>
<dbReference type="InterPro" id="IPR015395">
    <property type="entry name" value="C-myb_C"/>
</dbReference>
<dbReference type="PROSITE" id="PS50090">
    <property type="entry name" value="MYB_LIKE"/>
    <property type="match status" value="3"/>
</dbReference>
<evidence type="ECO:0000256" key="5">
    <source>
        <dbReference type="ARBA" id="ARBA00023159"/>
    </source>
</evidence>
<dbReference type="PANTHER" id="PTHR45614">
    <property type="entry name" value="MYB PROTEIN-RELATED"/>
    <property type="match status" value="1"/>
</dbReference>
<keyword evidence="3" id="KW-0805">Transcription regulation</keyword>
<comment type="caution">
    <text evidence="11">The sequence shown here is derived from an EMBL/GenBank/DDBJ whole genome shotgun (WGS) entry which is preliminary data.</text>
</comment>
<dbReference type="CDD" id="cd00167">
    <property type="entry name" value="SANT"/>
    <property type="match status" value="3"/>
</dbReference>
<reference evidence="11" key="1">
    <citation type="journal article" date="2023" name="Front. Mar. Sci.">
        <title>A new Merluccius polli reference genome to investigate the effects of global change in West African waters.</title>
        <authorList>
            <person name="Mateo J.L."/>
            <person name="Blanco-Fernandez C."/>
            <person name="Garcia-Vazquez E."/>
            <person name="Machado-Schiaffino G."/>
        </authorList>
    </citation>
    <scope>NUCLEOTIDE SEQUENCE</scope>
    <source>
        <strain evidence="11">C29</strain>
        <tissue evidence="11">Fin</tissue>
    </source>
</reference>
<feature type="region of interest" description="Disordered" evidence="8">
    <location>
        <begin position="1"/>
        <end position="66"/>
    </location>
</feature>
<dbReference type="GO" id="GO:0000981">
    <property type="term" value="F:DNA-binding transcription factor activity, RNA polymerase II-specific"/>
    <property type="evidence" value="ECO:0007669"/>
    <property type="project" value="TreeGrafter"/>
</dbReference>
<dbReference type="PROSITE" id="PS51294">
    <property type="entry name" value="HTH_MYB"/>
    <property type="match status" value="3"/>
</dbReference>
<dbReference type="Pfam" id="PF09316">
    <property type="entry name" value="Cmyb_C"/>
    <property type="match status" value="1"/>
</dbReference>
<evidence type="ECO:0000256" key="4">
    <source>
        <dbReference type="ARBA" id="ARBA00023125"/>
    </source>
</evidence>
<feature type="domain" description="Myb-like" evidence="9">
    <location>
        <begin position="168"/>
        <end position="218"/>
    </location>
</feature>
<dbReference type="InterPro" id="IPR012642">
    <property type="entry name" value="Tscrpt_reg_Wos2-domain"/>
</dbReference>
<keyword evidence="12" id="KW-1185">Reference proteome</keyword>
<keyword evidence="2" id="KW-0677">Repeat</keyword>
<proteinExistence type="predicted"/>
<dbReference type="InterPro" id="IPR050560">
    <property type="entry name" value="MYB_TF"/>
</dbReference>
<dbReference type="SMART" id="SM00717">
    <property type="entry name" value="SANT"/>
    <property type="match status" value="3"/>
</dbReference>
<feature type="region of interest" description="Disordered" evidence="8">
    <location>
        <begin position="335"/>
        <end position="402"/>
    </location>
</feature>
<feature type="domain" description="HTH myb-type" evidence="10">
    <location>
        <begin position="116"/>
        <end position="171"/>
    </location>
</feature>
<keyword evidence="6" id="KW-0804">Transcription</keyword>
<evidence type="ECO:0000313" key="11">
    <source>
        <dbReference type="EMBL" id="KAK0134602.1"/>
    </source>
</evidence>
<evidence type="ECO:0000256" key="7">
    <source>
        <dbReference type="ARBA" id="ARBA00023242"/>
    </source>
</evidence>
<dbReference type="Pfam" id="PF07988">
    <property type="entry name" value="LMSTEN"/>
    <property type="match status" value="1"/>
</dbReference>
<feature type="domain" description="Myb-like" evidence="9">
    <location>
        <begin position="64"/>
        <end position="115"/>
    </location>
</feature>
<evidence type="ECO:0000256" key="6">
    <source>
        <dbReference type="ARBA" id="ARBA00023163"/>
    </source>
</evidence>
<dbReference type="PANTHER" id="PTHR45614:SF9">
    <property type="entry name" value="MYB-RELATED PROTEIN A"/>
    <property type="match status" value="1"/>
</dbReference>
<keyword evidence="4" id="KW-0238">DNA-binding</keyword>
<feature type="compositionally biased region" description="Polar residues" evidence="8">
    <location>
        <begin position="349"/>
        <end position="358"/>
    </location>
</feature>
<dbReference type="GO" id="GO:0005634">
    <property type="term" value="C:nucleus"/>
    <property type="evidence" value="ECO:0007669"/>
    <property type="project" value="UniProtKB-SubCell"/>
</dbReference>
<evidence type="ECO:0000259" key="10">
    <source>
        <dbReference type="PROSITE" id="PS51294"/>
    </source>
</evidence>
<name>A0AA47NSD8_MERPO</name>
<feature type="domain" description="HTH myb-type" evidence="10">
    <location>
        <begin position="64"/>
        <end position="115"/>
    </location>
</feature>
<dbReference type="Pfam" id="PF00249">
    <property type="entry name" value="Myb_DNA-binding"/>
    <property type="match status" value="3"/>
</dbReference>
<dbReference type="EMBL" id="JAOPHQ010005695">
    <property type="protein sequence ID" value="KAK0134602.1"/>
    <property type="molecule type" value="Genomic_DNA"/>
</dbReference>
<dbReference type="AlphaFoldDB" id="A0AA47NSD8"/>
<dbReference type="FunFam" id="1.10.10.60:FF:000042">
    <property type="entry name" value="Transcriptional activator Myb isoform A"/>
    <property type="match status" value="1"/>
</dbReference>
<comment type="subcellular location">
    <subcellularLocation>
        <location evidence="1">Nucleus</location>
    </subcellularLocation>
</comment>
<dbReference type="InterPro" id="IPR017930">
    <property type="entry name" value="Myb_dom"/>
</dbReference>
<keyword evidence="7" id="KW-0539">Nucleus</keyword>
<feature type="compositionally biased region" description="Acidic residues" evidence="8">
    <location>
        <begin position="471"/>
        <end position="484"/>
    </location>
</feature>
<protein>
    <submittedName>
        <fullName evidence="11">Myb-related protein A</fullName>
    </submittedName>
</protein>
<evidence type="ECO:0000259" key="9">
    <source>
        <dbReference type="PROSITE" id="PS50090"/>
    </source>
</evidence>
<feature type="compositionally biased region" description="Basic and acidic residues" evidence="8">
    <location>
        <begin position="50"/>
        <end position="66"/>
    </location>
</feature>
<feature type="compositionally biased region" description="Low complexity" evidence="8">
    <location>
        <begin position="365"/>
        <end position="377"/>
    </location>
</feature>
<dbReference type="InterPro" id="IPR001005">
    <property type="entry name" value="SANT/Myb"/>
</dbReference>
<feature type="region of interest" description="Disordered" evidence="8">
    <location>
        <begin position="506"/>
        <end position="543"/>
    </location>
</feature>
<dbReference type="GO" id="GO:0000978">
    <property type="term" value="F:RNA polymerase II cis-regulatory region sequence-specific DNA binding"/>
    <property type="evidence" value="ECO:0007669"/>
    <property type="project" value="TreeGrafter"/>
</dbReference>
<feature type="region of interest" description="Disordered" evidence="8">
    <location>
        <begin position="443"/>
        <end position="484"/>
    </location>
</feature>
<accession>A0AA47NSD8</accession>
<sequence>MNEGQDRLGSHGHLKKKAKKKKKKRKRRSAPRRAVMDAVRARSEDEDEELHSTDPESKEKCKDKRSLCKVKWSRDEDDKLKKLVEQNGTDSWKLIAGHFTGRTDGQCQHRWQKVLNPELVKGPWTKEEDQKVIDLVHKYGPKRWSVIAKHLQGRIGKQCRERWHNHLNPEVKKSSWTQEEDHIIYQAHKRLGNRWAEISKLLPGRTDNSIKNHWNSTMRRKVEHEGYLQDGCRPFTSSSTSSSSHAKRRQQRPCPPPPLPPPPPPPSDPQHCDHSPLAMPIPNQMGGYPYDHHSGHLMESLLDSSGFVSPSSLDDPDREQRIKELELLLMSAETEVRRRDDQRRGPRSAEQQQQQYSAWSDGVSDDTPASSSSSSMDDQADATPWRGAPQGPPRGPLPVSPSKFLAAEASTVLSTLHTIPEFAETMELIDSDPMAWSEVASFHLSDSETPPRHAQGAYVPLPPSQERGATEQEEEEEEEEEEEAIGFTVHALAAFSGSLDKQCSPFGSSKAPAAAYNAPRPGHPSLGRKRRRERVGQSPMCDRSCPSFLENVKMSPRKTPSKCLPFSPSRHFNVSGAEQLCLDNPAFTSTPVCGQKGLLTTPIHKETTPKSQKENAGSRTPKYRKTVMIPTPRTPTPFKNALAAQEKMHGPVKMEPQPLAFLEEDIREVLKQETGADIFIRTDPQPDYNTWKHNMSGPARKVRKSLVLDPWGKDGLHVELFEDPLNTAQVVGDSLMTSSLLMTPIPEREGRSRPPAGRDGAPQHRHGNQRTKKMSSPQKTQQRPEKTDWEAVVYGKTEDQLIMTEQARQYLKPYPTPGSTARTLVL</sequence>
<feature type="compositionally biased region" description="Pro residues" evidence="8">
    <location>
        <begin position="390"/>
        <end position="399"/>
    </location>
</feature>
<feature type="domain" description="HTH myb-type" evidence="10">
    <location>
        <begin position="172"/>
        <end position="222"/>
    </location>
</feature>
<evidence type="ECO:0000256" key="2">
    <source>
        <dbReference type="ARBA" id="ARBA00022737"/>
    </source>
</evidence>
<dbReference type="Proteomes" id="UP001174136">
    <property type="component" value="Unassembled WGS sequence"/>
</dbReference>
<feature type="region of interest" description="Disordered" evidence="8">
    <location>
        <begin position="743"/>
        <end position="792"/>
    </location>
</feature>
<dbReference type="Gene3D" id="1.10.10.60">
    <property type="entry name" value="Homeodomain-like"/>
    <property type="match status" value="3"/>
</dbReference>
<dbReference type="SUPFAM" id="SSF46689">
    <property type="entry name" value="Homeodomain-like"/>
    <property type="match status" value="2"/>
</dbReference>
<evidence type="ECO:0000256" key="1">
    <source>
        <dbReference type="ARBA" id="ARBA00004123"/>
    </source>
</evidence>
<feature type="region of interest" description="Disordered" evidence="8">
    <location>
        <begin position="229"/>
        <end position="292"/>
    </location>
</feature>
<feature type="compositionally biased region" description="Basic residues" evidence="8">
    <location>
        <begin position="10"/>
        <end position="31"/>
    </location>
</feature>
<evidence type="ECO:0000256" key="3">
    <source>
        <dbReference type="ARBA" id="ARBA00023015"/>
    </source>
</evidence>
<evidence type="ECO:0000313" key="12">
    <source>
        <dbReference type="Proteomes" id="UP001174136"/>
    </source>
</evidence>
<feature type="compositionally biased region" description="Basic and acidic residues" evidence="8">
    <location>
        <begin position="335"/>
        <end position="344"/>
    </location>
</feature>
<dbReference type="InterPro" id="IPR009057">
    <property type="entry name" value="Homeodomain-like_sf"/>
</dbReference>
<feature type="domain" description="Myb-like" evidence="9">
    <location>
        <begin position="116"/>
        <end position="167"/>
    </location>
</feature>
<gene>
    <name evidence="11" type="primary">MYBL1_0</name>
    <name evidence="11" type="ORF">N1851_029810</name>
</gene>
<evidence type="ECO:0000256" key="8">
    <source>
        <dbReference type="SAM" id="MobiDB-lite"/>
    </source>
</evidence>
<dbReference type="FunFam" id="1.10.10.60:FF:000010">
    <property type="entry name" value="Transcriptional activator Myb isoform A"/>
    <property type="match status" value="1"/>
</dbReference>
<feature type="compositionally biased region" description="Pro residues" evidence="8">
    <location>
        <begin position="253"/>
        <end position="268"/>
    </location>
</feature>
<feature type="compositionally biased region" description="Basic residues" evidence="8">
    <location>
        <begin position="763"/>
        <end position="773"/>
    </location>
</feature>
<dbReference type="FunFam" id="1.10.10.60:FF:000016">
    <property type="entry name" value="Transcriptional activator Myb isoform A"/>
    <property type="match status" value="1"/>
</dbReference>